<sequence>MLLLMADPGLLVRDEHYDVDVSHDTVWVNDAVGMCIGRFGPRGIDVHATAQDQLEGAHCLACAKRSADADRDWAFFVDNMLAHHRVQLTDQDRPG</sequence>
<organism evidence="1 2">
    <name type="scientific">Caulobacter phage CcrSC</name>
    <dbReference type="NCBI Taxonomy" id="2283272"/>
    <lineage>
        <taxon>Viruses</taxon>
        <taxon>Duplodnaviria</taxon>
        <taxon>Heunggongvirae</taxon>
        <taxon>Uroviricota</taxon>
        <taxon>Caudoviricetes</taxon>
        <taxon>Jeanschmidtviridae</taxon>
        <taxon>Bertelyvirus</taxon>
        <taxon>Bertelyvirus SC</taxon>
    </lineage>
</organism>
<reference evidence="1" key="1">
    <citation type="submission" date="2018-07" db="EMBL/GenBank/DDBJ databases">
        <authorList>
            <person name="Wilson K.M."/>
            <person name="Ely B."/>
        </authorList>
    </citation>
    <scope>NUCLEOTIDE SEQUENCE</scope>
</reference>
<dbReference type="EMBL" id="MH588547">
    <property type="protein sequence ID" value="AXQ69889.1"/>
    <property type="molecule type" value="Genomic_DNA"/>
</dbReference>
<name>A0A385EGI5_9CAUD</name>
<protein>
    <submittedName>
        <fullName evidence="1">Uncharacterized protein</fullName>
    </submittedName>
</protein>
<gene>
    <name evidence="1" type="ORF">CcrSC_gp307</name>
</gene>
<keyword evidence="2" id="KW-1185">Reference proteome</keyword>
<evidence type="ECO:0000313" key="1">
    <source>
        <dbReference type="EMBL" id="AXQ69889.1"/>
    </source>
</evidence>
<accession>A0A385EGI5</accession>
<dbReference type="Proteomes" id="UP000259683">
    <property type="component" value="Segment"/>
</dbReference>
<proteinExistence type="predicted"/>
<reference evidence="1" key="2">
    <citation type="submission" date="2021-07" db="EMBL/GenBank/DDBJ databases">
        <title>Giant CbK-like Caulobacter bacteriophages have genetically divergent genomes.</title>
        <authorList>
            <person name="Wilson K."/>
            <person name="Ely B."/>
        </authorList>
    </citation>
    <scope>NUCLEOTIDE SEQUENCE</scope>
</reference>
<evidence type="ECO:0000313" key="2">
    <source>
        <dbReference type="Proteomes" id="UP000259683"/>
    </source>
</evidence>